<organism evidence="3 4">
    <name type="scientific">Anaeromyxobacter paludicola</name>
    <dbReference type="NCBI Taxonomy" id="2918171"/>
    <lineage>
        <taxon>Bacteria</taxon>
        <taxon>Pseudomonadati</taxon>
        <taxon>Myxococcota</taxon>
        <taxon>Myxococcia</taxon>
        <taxon>Myxococcales</taxon>
        <taxon>Cystobacterineae</taxon>
        <taxon>Anaeromyxobacteraceae</taxon>
        <taxon>Anaeromyxobacter</taxon>
    </lineage>
</organism>
<keyword evidence="4" id="KW-1185">Reference proteome</keyword>
<dbReference type="Gene3D" id="3.10.310.50">
    <property type="match status" value="1"/>
</dbReference>
<dbReference type="PANTHER" id="PTHR30373">
    <property type="entry name" value="UPF0603 PROTEIN YGCG"/>
    <property type="match status" value="1"/>
</dbReference>
<name>A0ABM7XFH4_9BACT</name>
<reference evidence="4" key="1">
    <citation type="journal article" date="2022" name="Int. J. Syst. Evol. Microbiol.">
        <title>Anaeromyxobacter oryzae sp. nov., Anaeromyxobacter diazotrophicus sp. nov. and Anaeromyxobacter paludicola sp. nov., isolated from paddy soils.</title>
        <authorList>
            <person name="Itoh H."/>
            <person name="Xu Z."/>
            <person name="Mise K."/>
            <person name="Masuda Y."/>
            <person name="Ushijima N."/>
            <person name="Hayakawa C."/>
            <person name="Shiratori Y."/>
            <person name="Senoo K."/>
        </authorList>
    </citation>
    <scope>NUCLEOTIDE SEQUENCE [LARGE SCALE GENOMIC DNA]</scope>
    <source>
        <strain evidence="4">Red630</strain>
    </source>
</reference>
<sequence>MNVERFFGPEARASVEQAVQAAEARSLGQIVPVVVRRSARYHETRLEGALLAAAAVTAVVLLLRLPITLRELALAQALCAALGAAAARLAPVERFLAGSAALEAATRARALRAFHEHGLHRTSRGTGVLVFASLLERRAVILGDHGIHEKMKDGDWQRALDALVAGVRRDDPAGGFRAAIDLCGERLAQHFPREGAAPDNELPDALREDE</sequence>
<keyword evidence="1" id="KW-1133">Transmembrane helix</keyword>
<evidence type="ECO:0000313" key="3">
    <source>
        <dbReference type="EMBL" id="BDG10662.1"/>
    </source>
</evidence>
<feature type="transmembrane region" description="Helical" evidence="1">
    <location>
        <begin position="46"/>
        <end position="67"/>
    </location>
</feature>
<evidence type="ECO:0000256" key="1">
    <source>
        <dbReference type="SAM" id="Phobius"/>
    </source>
</evidence>
<protein>
    <recommendedName>
        <fullName evidence="2">TPM domain-containing protein</fullName>
    </recommendedName>
</protein>
<accession>A0ABM7XFH4</accession>
<keyword evidence="1" id="KW-0472">Membrane</keyword>
<dbReference type="RefSeq" id="WP_248343162.1">
    <property type="nucleotide sequence ID" value="NZ_AP025592.1"/>
</dbReference>
<keyword evidence="1" id="KW-0812">Transmembrane</keyword>
<gene>
    <name evidence="3" type="ORF">AMPC_37750</name>
</gene>
<dbReference type="Proteomes" id="UP001162734">
    <property type="component" value="Chromosome"/>
</dbReference>
<dbReference type="Pfam" id="PF04536">
    <property type="entry name" value="TPM_phosphatase"/>
    <property type="match status" value="1"/>
</dbReference>
<dbReference type="EMBL" id="AP025592">
    <property type="protein sequence ID" value="BDG10662.1"/>
    <property type="molecule type" value="Genomic_DNA"/>
</dbReference>
<proteinExistence type="predicted"/>
<feature type="domain" description="TPM" evidence="2">
    <location>
        <begin position="107"/>
        <end position="183"/>
    </location>
</feature>
<evidence type="ECO:0000259" key="2">
    <source>
        <dbReference type="Pfam" id="PF04536"/>
    </source>
</evidence>
<evidence type="ECO:0000313" key="4">
    <source>
        <dbReference type="Proteomes" id="UP001162734"/>
    </source>
</evidence>
<dbReference type="PANTHER" id="PTHR30373:SF8">
    <property type="entry name" value="BLL7265 PROTEIN"/>
    <property type="match status" value="1"/>
</dbReference>
<dbReference type="InterPro" id="IPR007621">
    <property type="entry name" value="TPM_dom"/>
</dbReference>